<evidence type="ECO:0000256" key="3">
    <source>
        <dbReference type="ARBA" id="ARBA00017753"/>
    </source>
</evidence>
<reference evidence="15 16" key="1">
    <citation type="submission" date="2019-09" db="EMBL/GenBank/DDBJ databases">
        <authorList>
            <consortium name="DOE Joint Genome Institute"/>
            <person name="Mondo S.J."/>
            <person name="Navarro-Mendoza M.I."/>
            <person name="Perez-Arques C."/>
            <person name="Panchal S."/>
            <person name="Nicolas F.E."/>
            <person name="Ganguly P."/>
            <person name="Pangilinan J."/>
            <person name="Grigoriev I."/>
            <person name="Heitman J."/>
            <person name="Sanya K."/>
            <person name="Garre V."/>
        </authorList>
    </citation>
    <scope>NUCLEOTIDE SEQUENCE [LARGE SCALE GENOMIC DNA]</scope>
    <source>
        <strain evidence="15 16">MU402</strain>
    </source>
</reference>
<dbReference type="GO" id="GO:0032266">
    <property type="term" value="F:phosphatidylinositol-3-phosphate binding"/>
    <property type="evidence" value="ECO:0007669"/>
    <property type="project" value="TreeGrafter"/>
</dbReference>
<dbReference type="InterPro" id="IPR002014">
    <property type="entry name" value="VHS_dom"/>
</dbReference>
<dbReference type="SMART" id="SM00726">
    <property type="entry name" value="UIM"/>
    <property type="match status" value="2"/>
</dbReference>
<evidence type="ECO:0000256" key="8">
    <source>
        <dbReference type="ARBA" id="ARBA00022833"/>
    </source>
</evidence>
<comment type="subunit">
    <text evidence="10">Component of the ESCRT-0 complex composed of HSE1 and VPS27.</text>
</comment>
<name>A0A8H4BH04_MUCCL</name>
<dbReference type="GO" id="GO:0043130">
    <property type="term" value="F:ubiquitin binding"/>
    <property type="evidence" value="ECO:0007669"/>
    <property type="project" value="InterPro"/>
</dbReference>
<dbReference type="InterPro" id="IPR003903">
    <property type="entry name" value="UIM_dom"/>
</dbReference>
<feature type="region of interest" description="Disordered" evidence="12">
    <location>
        <begin position="308"/>
        <end position="337"/>
    </location>
</feature>
<proteinExistence type="inferred from homology"/>
<dbReference type="Proteomes" id="UP000469890">
    <property type="component" value="Unassembled WGS sequence"/>
</dbReference>
<dbReference type="Gene3D" id="3.30.40.10">
    <property type="entry name" value="Zinc/RING finger domain, C3HC4 (zinc finger)"/>
    <property type="match status" value="1"/>
</dbReference>
<dbReference type="GO" id="GO:0006623">
    <property type="term" value="P:protein targeting to vacuole"/>
    <property type="evidence" value="ECO:0007669"/>
    <property type="project" value="TreeGrafter"/>
</dbReference>
<feature type="region of interest" description="Disordered" evidence="12">
    <location>
        <begin position="496"/>
        <end position="517"/>
    </location>
</feature>
<evidence type="ECO:0000256" key="11">
    <source>
        <dbReference type="PROSITE-ProRule" id="PRU00091"/>
    </source>
</evidence>
<evidence type="ECO:0000256" key="9">
    <source>
        <dbReference type="ARBA" id="ARBA00023136"/>
    </source>
</evidence>
<evidence type="ECO:0000256" key="10">
    <source>
        <dbReference type="PIRNR" id="PIRNR036956"/>
    </source>
</evidence>
<feature type="region of interest" description="Disordered" evidence="12">
    <location>
        <begin position="550"/>
        <end position="645"/>
    </location>
</feature>
<evidence type="ECO:0000256" key="7">
    <source>
        <dbReference type="ARBA" id="ARBA00022771"/>
    </source>
</evidence>
<evidence type="ECO:0000259" key="14">
    <source>
        <dbReference type="PROSITE" id="PS50179"/>
    </source>
</evidence>
<dbReference type="InterPro" id="IPR017073">
    <property type="entry name" value="HGS/VPS27"/>
</dbReference>
<dbReference type="SMART" id="SM00064">
    <property type="entry name" value="FYVE"/>
    <property type="match status" value="1"/>
</dbReference>
<dbReference type="GO" id="GO:0033565">
    <property type="term" value="C:ESCRT-0 complex"/>
    <property type="evidence" value="ECO:0007669"/>
    <property type="project" value="TreeGrafter"/>
</dbReference>
<gene>
    <name evidence="15" type="ORF">FB192DRAFT_1384737</name>
</gene>
<evidence type="ECO:0000256" key="12">
    <source>
        <dbReference type="SAM" id="MobiDB-lite"/>
    </source>
</evidence>
<evidence type="ECO:0000259" key="13">
    <source>
        <dbReference type="PROSITE" id="PS50178"/>
    </source>
</evidence>
<keyword evidence="8" id="KW-0862">Zinc</keyword>
<evidence type="ECO:0000256" key="6">
    <source>
        <dbReference type="ARBA" id="ARBA00022753"/>
    </source>
</evidence>
<feature type="compositionally biased region" description="Basic and acidic residues" evidence="12">
    <location>
        <begin position="318"/>
        <end position="334"/>
    </location>
</feature>
<dbReference type="Gene3D" id="1.25.40.90">
    <property type="match status" value="1"/>
</dbReference>
<dbReference type="InterPro" id="IPR011011">
    <property type="entry name" value="Znf_FYVE_PHD"/>
</dbReference>
<organism evidence="15 16">
    <name type="scientific">Mucor circinelloides f. lusitanicus</name>
    <name type="common">Mucor racemosus var. lusitanicus</name>
    <dbReference type="NCBI Taxonomy" id="29924"/>
    <lineage>
        <taxon>Eukaryota</taxon>
        <taxon>Fungi</taxon>
        <taxon>Fungi incertae sedis</taxon>
        <taxon>Mucoromycota</taxon>
        <taxon>Mucoromycotina</taxon>
        <taxon>Mucoromycetes</taxon>
        <taxon>Mucorales</taxon>
        <taxon>Mucorineae</taxon>
        <taxon>Mucoraceae</taxon>
        <taxon>Mucor</taxon>
    </lineage>
</organism>
<dbReference type="PROSITE" id="PS50178">
    <property type="entry name" value="ZF_FYVE"/>
    <property type="match status" value="1"/>
</dbReference>
<evidence type="ECO:0000256" key="1">
    <source>
        <dbReference type="ARBA" id="ARBA00004125"/>
    </source>
</evidence>
<feature type="compositionally biased region" description="Polar residues" evidence="12">
    <location>
        <begin position="246"/>
        <end position="260"/>
    </location>
</feature>
<feature type="region of interest" description="Disordered" evidence="12">
    <location>
        <begin position="244"/>
        <end position="289"/>
    </location>
</feature>
<feature type="compositionally biased region" description="Polar residues" evidence="12">
    <location>
        <begin position="496"/>
        <end position="507"/>
    </location>
</feature>
<evidence type="ECO:0000313" key="16">
    <source>
        <dbReference type="Proteomes" id="UP000469890"/>
    </source>
</evidence>
<keyword evidence="9 10" id="KW-0472">Membrane</keyword>
<dbReference type="InterPro" id="IPR013083">
    <property type="entry name" value="Znf_RING/FYVE/PHD"/>
</dbReference>
<dbReference type="Gene3D" id="1.20.5.1940">
    <property type="match status" value="1"/>
</dbReference>
<comment type="function">
    <text evidence="10">Component of the ESCRT-0 complex which is the sorting receptor for ubiquitinated cargo proteins at the multivesicular body (MVB) and recruits ESCRT-I to the MVB outer membrane.</text>
</comment>
<dbReference type="Pfam" id="PF00790">
    <property type="entry name" value="VHS"/>
    <property type="match status" value="1"/>
</dbReference>
<sequence>MGSFWWGSNGLDELIEKATSELLPAGQVDFALHLEISDQIRSKKVTAKDAMRSLKQRLHHRNPNVIMSTLELVDTCVKNSGSTFVKEVATREFMEELTQLIKMPYGSNHVKSKVLSLIQVWGIASKGNSALSYISDTYTLLRAEGYTFPQVTDKIDSTLFETAVAPEWTDSACCERCRTSFTLTNRKHHCRQCGATFCQQCSSKSMPLPHLGINDSVRVCDGCYIKVKLAKVADKEAVPHLLGTPASISSSLTPNYTPSIKNKAQTTTTTATSSNTNNNNSSGAANDDQFENDIKKAIELSLKESQQQQQLASFYNSEQKEEPAADNARRKTVGEQEEEANLAAAIAASLQDMKLSAASPAKKEQKYRKLTRSELQAIRIHNAGELYIPKPNRSELQQSIPKHNSNELSPSDMENIQLFSTLMQRVQSAANDVSGDPQINQLYTQIGTLQPKLVRSLNETRQKHEMFVNLHTKLSQAVKAYDKLIEDKLASATQRTRTPSYPTYSNHAQTAAAATTAQVQHPYLPPPTWQQPMAAYPQYGAQTPISLPLAQPAQQAHSQSLTYPQPQPQPQPSAGRSPYEYQPQATMTPVSAQTPAMQPTRPLQQAAPYPAVNHGSSYMQPPQQQQQQQQVYNQQPVEEAPLIEL</sequence>
<keyword evidence="6 10" id="KW-0967">Endosome</keyword>
<feature type="compositionally biased region" description="Low complexity" evidence="12">
    <location>
        <begin position="262"/>
        <end position="286"/>
    </location>
</feature>
<dbReference type="GO" id="GO:0043328">
    <property type="term" value="P:protein transport to vacuole involved in ubiquitin-dependent protein catabolic process via the multivesicular body sorting pathway"/>
    <property type="evidence" value="ECO:0007669"/>
    <property type="project" value="TreeGrafter"/>
</dbReference>
<evidence type="ECO:0000256" key="4">
    <source>
        <dbReference type="ARBA" id="ARBA00022723"/>
    </source>
</evidence>
<dbReference type="EMBL" id="JAAECE010000005">
    <property type="protein sequence ID" value="KAF1801217.1"/>
    <property type="molecule type" value="Genomic_DNA"/>
</dbReference>
<dbReference type="PANTHER" id="PTHR47794:SF1">
    <property type="entry name" value="VACUOLAR PROTEIN SORTING-ASSOCIATED PROTEIN 27"/>
    <property type="match status" value="1"/>
</dbReference>
<evidence type="ECO:0000256" key="5">
    <source>
        <dbReference type="ARBA" id="ARBA00022737"/>
    </source>
</evidence>
<keyword evidence="5" id="KW-0677">Repeat</keyword>
<dbReference type="PIRSF" id="PIRSF036956">
    <property type="entry name" value="Hrs_Vps27"/>
    <property type="match status" value="1"/>
</dbReference>
<feature type="compositionally biased region" description="Polar residues" evidence="12">
    <location>
        <begin position="583"/>
        <end position="603"/>
    </location>
</feature>
<evidence type="ECO:0000313" key="15">
    <source>
        <dbReference type="EMBL" id="KAF1801217.1"/>
    </source>
</evidence>
<comment type="caution">
    <text evidence="15">The sequence shown here is derived from an EMBL/GenBank/DDBJ whole genome shotgun (WGS) entry which is preliminary data.</text>
</comment>
<comment type="subcellular location">
    <subcellularLocation>
        <location evidence="1 10">Endosome membrane</location>
        <topology evidence="1 10">Peripheral membrane protein</topology>
        <orientation evidence="1 10">Cytoplasmic side</orientation>
    </subcellularLocation>
</comment>
<feature type="compositionally biased region" description="Low complexity" evidence="12">
    <location>
        <begin position="508"/>
        <end position="517"/>
    </location>
</feature>
<dbReference type="AlphaFoldDB" id="A0A8H4BH04"/>
<dbReference type="SUPFAM" id="SSF57903">
    <property type="entry name" value="FYVE/PHD zinc finger"/>
    <property type="match status" value="1"/>
</dbReference>
<dbReference type="InterPro" id="IPR008942">
    <property type="entry name" value="ENTH_VHS"/>
</dbReference>
<feature type="compositionally biased region" description="Polar residues" evidence="12">
    <location>
        <begin position="552"/>
        <end position="563"/>
    </location>
</feature>
<dbReference type="Pfam" id="PF01363">
    <property type="entry name" value="FYVE"/>
    <property type="match status" value="1"/>
</dbReference>
<feature type="domain" description="VHS" evidence="14">
    <location>
        <begin position="29"/>
        <end position="149"/>
    </location>
</feature>
<dbReference type="InterPro" id="IPR000306">
    <property type="entry name" value="Znf_FYVE"/>
</dbReference>
<dbReference type="PANTHER" id="PTHR47794">
    <property type="entry name" value="VACUOLAR PROTEIN SORTING-ASSOCIATED PROTEIN 27"/>
    <property type="match status" value="1"/>
</dbReference>
<dbReference type="SMART" id="SM00288">
    <property type="entry name" value="VHS"/>
    <property type="match status" value="1"/>
</dbReference>
<dbReference type="CDD" id="cd16979">
    <property type="entry name" value="VHS_Vps27"/>
    <property type="match status" value="1"/>
</dbReference>
<dbReference type="PROSITE" id="PS50330">
    <property type="entry name" value="UIM"/>
    <property type="match status" value="1"/>
</dbReference>
<accession>A0A8H4BH04</accession>
<keyword evidence="7 11" id="KW-0863">Zinc-finger</keyword>
<dbReference type="InterPro" id="IPR017455">
    <property type="entry name" value="Znf_FYVE-rel"/>
</dbReference>
<dbReference type="Pfam" id="PF02809">
    <property type="entry name" value="UIM"/>
    <property type="match status" value="2"/>
</dbReference>
<dbReference type="GO" id="GO:0010008">
    <property type="term" value="C:endosome membrane"/>
    <property type="evidence" value="ECO:0007669"/>
    <property type="project" value="UniProtKB-SubCell"/>
</dbReference>
<comment type="similarity">
    <text evidence="2 10">Belongs to the VPS27 family.</text>
</comment>
<dbReference type="Pfam" id="PF21356">
    <property type="entry name" value="Vps27_GAT-like"/>
    <property type="match status" value="1"/>
</dbReference>
<keyword evidence="4" id="KW-0479">Metal-binding</keyword>
<evidence type="ECO:0000256" key="2">
    <source>
        <dbReference type="ARBA" id="ARBA00008597"/>
    </source>
</evidence>
<dbReference type="GO" id="GO:0008270">
    <property type="term" value="F:zinc ion binding"/>
    <property type="evidence" value="ECO:0007669"/>
    <property type="project" value="UniProtKB-KW"/>
</dbReference>
<dbReference type="PROSITE" id="PS50179">
    <property type="entry name" value="VHS"/>
    <property type="match status" value="1"/>
</dbReference>
<dbReference type="SUPFAM" id="SSF48464">
    <property type="entry name" value="ENTH/VHS domain"/>
    <property type="match status" value="1"/>
</dbReference>
<dbReference type="InterPro" id="IPR049425">
    <property type="entry name" value="Vps27_GAT-like"/>
</dbReference>
<protein>
    <recommendedName>
        <fullName evidence="3 10">Vacuolar protein sorting-associated protein 27</fullName>
    </recommendedName>
</protein>
<dbReference type="Gene3D" id="6.10.140.100">
    <property type="match status" value="1"/>
</dbReference>
<feature type="compositionally biased region" description="Low complexity" evidence="12">
    <location>
        <begin position="620"/>
        <end position="636"/>
    </location>
</feature>
<feature type="domain" description="FYVE-type" evidence="13">
    <location>
        <begin position="168"/>
        <end position="228"/>
    </location>
</feature>